<dbReference type="EMBL" id="VSSQ01082140">
    <property type="protein sequence ID" value="MPN30858.1"/>
    <property type="molecule type" value="Genomic_DNA"/>
</dbReference>
<dbReference type="AlphaFoldDB" id="A0A645GVM2"/>
<evidence type="ECO:0000313" key="1">
    <source>
        <dbReference type="EMBL" id="MPN30858.1"/>
    </source>
</evidence>
<protein>
    <submittedName>
        <fullName evidence="1">Uncharacterized protein</fullName>
    </submittedName>
</protein>
<organism evidence="1">
    <name type="scientific">bioreactor metagenome</name>
    <dbReference type="NCBI Taxonomy" id="1076179"/>
    <lineage>
        <taxon>unclassified sequences</taxon>
        <taxon>metagenomes</taxon>
        <taxon>ecological metagenomes</taxon>
    </lineage>
</organism>
<comment type="caution">
    <text evidence="1">The sequence shown here is derived from an EMBL/GenBank/DDBJ whole genome shotgun (WGS) entry which is preliminary data.</text>
</comment>
<reference evidence="1" key="1">
    <citation type="submission" date="2019-08" db="EMBL/GenBank/DDBJ databases">
        <authorList>
            <person name="Kucharzyk K."/>
            <person name="Murdoch R.W."/>
            <person name="Higgins S."/>
            <person name="Loffler F."/>
        </authorList>
    </citation>
    <scope>NUCLEOTIDE SEQUENCE</scope>
</reference>
<name>A0A645GVM2_9ZZZZ</name>
<sequence length="229" mass="25003">MQKQYFAENKVQNHVLAKNNYLEVLAGNGISVKPGQLLTGMLDFSCNELTEVTVIMLSPDIDIPTALKNSKILPPDEGTVLRGTFSLANRLVTLKKSYKPDEDKIIGVVLADNVIDPYARGIDATTGKETINYGNYGVIYDFSYKIKGDPKTNIRFNPWGGWFAGAGAVIKDGNELLTMLPTGSIAFGKKGTETMVITSSKGYSDGRIIFSPPGASNLPVRLFFETIRN</sequence>
<accession>A0A645GVM2</accession>
<proteinExistence type="predicted"/>
<gene>
    <name evidence="1" type="ORF">SDC9_178329</name>
</gene>